<dbReference type="EC" id="1.3.1.1" evidence="29"/>
<evidence type="ECO:0000256" key="5">
    <source>
        <dbReference type="ARBA" id="ARBA00008008"/>
    </source>
</evidence>
<dbReference type="Pfam" id="PF14691">
    <property type="entry name" value="Fer4_20"/>
    <property type="match status" value="1"/>
</dbReference>
<dbReference type="InterPro" id="IPR009051">
    <property type="entry name" value="Helical_ferredxn"/>
</dbReference>
<evidence type="ECO:0000256" key="22">
    <source>
        <dbReference type="ARBA" id="ARBA00032046"/>
    </source>
</evidence>
<comment type="catalytic activity">
    <reaction evidence="26">
        <text>(S)-dihydroorotate + NAD(+) = orotate + NADH + H(+)</text>
        <dbReference type="Rhea" id="RHEA:13513"/>
        <dbReference type="ChEBI" id="CHEBI:15378"/>
        <dbReference type="ChEBI" id="CHEBI:30839"/>
        <dbReference type="ChEBI" id="CHEBI:30864"/>
        <dbReference type="ChEBI" id="CHEBI:57540"/>
        <dbReference type="ChEBI" id="CHEBI:57945"/>
        <dbReference type="EC" id="1.3.1.14"/>
    </reaction>
</comment>
<evidence type="ECO:0000256" key="25">
    <source>
        <dbReference type="ARBA" id="ARBA00048792"/>
    </source>
</evidence>
<evidence type="ECO:0000256" key="19">
    <source>
        <dbReference type="ARBA" id="ARBA00029440"/>
    </source>
</evidence>
<organism evidence="31 32">
    <name type="scientific">[Eubacterium] siraeum</name>
    <dbReference type="NCBI Taxonomy" id="39492"/>
    <lineage>
        <taxon>Bacteria</taxon>
        <taxon>Bacillati</taxon>
        <taxon>Bacillota</taxon>
        <taxon>Clostridia</taxon>
        <taxon>Eubacteriales</taxon>
        <taxon>Oscillospiraceae</taxon>
        <taxon>Oscillospiraceae incertae sedis</taxon>
    </lineage>
</organism>
<evidence type="ECO:0000256" key="11">
    <source>
        <dbReference type="ARBA" id="ARBA00022723"/>
    </source>
</evidence>
<dbReference type="SUPFAM" id="SSF54862">
    <property type="entry name" value="4Fe-4S ferredoxins"/>
    <property type="match status" value="1"/>
</dbReference>
<dbReference type="Gene3D" id="1.10.1060.10">
    <property type="entry name" value="Alpha-helical ferredoxin"/>
    <property type="match status" value="1"/>
</dbReference>
<evidence type="ECO:0000256" key="16">
    <source>
        <dbReference type="ARBA" id="ARBA00023004"/>
    </source>
</evidence>
<evidence type="ECO:0000256" key="1">
    <source>
        <dbReference type="ARBA" id="ARBA00001917"/>
    </source>
</evidence>
<evidence type="ECO:0000256" key="29">
    <source>
        <dbReference type="ARBA" id="ARBA00049728"/>
    </source>
</evidence>
<dbReference type="EC" id="1.3.1.14" evidence="7"/>
<dbReference type="Pfam" id="PF14697">
    <property type="entry name" value="Fer4_21"/>
    <property type="match status" value="1"/>
</dbReference>
<comment type="cofactor">
    <cofactor evidence="2">
        <name>FAD</name>
        <dbReference type="ChEBI" id="CHEBI:57692"/>
    </cofactor>
</comment>
<comment type="similarity">
    <text evidence="6">Belongs to the dihydropyrimidine dehydrogenase family.</text>
</comment>
<feature type="domain" description="4Fe-4S ferredoxin-type" evidence="30">
    <location>
        <begin position="426"/>
        <end position="458"/>
    </location>
</feature>
<dbReference type="PANTHER" id="PTHR43073">
    <property type="entry name" value="DIHYDROPYRIMIDINE DEHYDROGENASE [NADP(+)]"/>
    <property type="match status" value="1"/>
</dbReference>
<evidence type="ECO:0000256" key="28">
    <source>
        <dbReference type="ARBA" id="ARBA00049714"/>
    </source>
</evidence>
<dbReference type="InterPro" id="IPR028261">
    <property type="entry name" value="DPD_II"/>
</dbReference>
<dbReference type="SUPFAM" id="SSF51395">
    <property type="entry name" value="FMN-linked oxidoreductases"/>
    <property type="match status" value="1"/>
</dbReference>
<comment type="subunit">
    <text evidence="28">Heterotetramer of 2 PreA and 2 PreT subunits.</text>
</comment>
<comment type="pathway">
    <text evidence="19">Amino-acid biosynthesis.</text>
</comment>
<dbReference type="GO" id="GO:0004159">
    <property type="term" value="F:dihydropyrimidine dehydrogenase (NAD+) activity"/>
    <property type="evidence" value="ECO:0007669"/>
    <property type="project" value="UniProtKB-EC"/>
</dbReference>
<evidence type="ECO:0000256" key="17">
    <source>
        <dbReference type="ARBA" id="ARBA00023014"/>
    </source>
</evidence>
<dbReference type="InterPro" id="IPR005720">
    <property type="entry name" value="Dihydroorotate_DH_cat"/>
</dbReference>
<feature type="domain" description="4Fe-4S ferredoxin-type" evidence="30">
    <location>
        <begin position="460"/>
        <end position="489"/>
    </location>
</feature>
<reference evidence="31 32" key="1">
    <citation type="submission" date="2015-09" db="EMBL/GenBank/DDBJ databases">
        <authorList>
            <consortium name="Pathogen Informatics"/>
        </authorList>
    </citation>
    <scope>NUCLEOTIDE SEQUENCE [LARGE SCALE GENOMIC DNA]</scope>
    <source>
        <strain evidence="31 32">2789STDY5834928</strain>
    </source>
</reference>
<dbReference type="PANTHER" id="PTHR43073:SF2">
    <property type="entry name" value="DIHYDROPYRIMIDINE DEHYDROGENASE [NADP(+)]"/>
    <property type="match status" value="1"/>
</dbReference>
<evidence type="ECO:0000256" key="20">
    <source>
        <dbReference type="ARBA" id="ARBA00029718"/>
    </source>
</evidence>
<dbReference type="FunFam" id="3.20.20.70:FF:000027">
    <property type="entry name" value="Dihydropyrimidine dehydrogenase [NADP(+)]"/>
    <property type="match status" value="1"/>
</dbReference>
<evidence type="ECO:0000256" key="21">
    <source>
        <dbReference type="ARBA" id="ARBA00030119"/>
    </source>
</evidence>
<evidence type="ECO:0000313" key="32">
    <source>
        <dbReference type="Proteomes" id="UP000095662"/>
    </source>
</evidence>
<proteinExistence type="inferred from homology"/>
<evidence type="ECO:0000256" key="12">
    <source>
        <dbReference type="ARBA" id="ARBA00022741"/>
    </source>
</evidence>
<evidence type="ECO:0000256" key="18">
    <source>
        <dbReference type="ARBA" id="ARBA00023027"/>
    </source>
</evidence>
<keyword evidence="17" id="KW-0411">Iron-sulfur</keyword>
<evidence type="ECO:0000256" key="23">
    <source>
        <dbReference type="ARBA" id="ARBA00032722"/>
    </source>
</evidence>
<comment type="catalytic activity">
    <reaction evidence="25">
        <text>5,6-dihydrouracil + NAD(+) = uracil + NADH + H(+)</text>
        <dbReference type="Rhea" id="RHEA:20189"/>
        <dbReference type="ChEBI" id="CHEBI:15378"/>
        <dbReference type="ChEBI" id="CHEBI:15901"/>
        <dbReference type="ChEBI" id="CHEBI:17568"/>
        <dbReference type="ChEBI" id="CHEBI:57540"/>
        <dbReference type="ChEBI" id="CHEBI:57945"/>
        <dbReference type="EC" id="1.3.1.1"/>
    </reaction>
</comment>
<dbReference type="SUPFAM" id="SSF46548">
    <property type="entry name" value="alpha-helical ferredoxin"/>
    <property type="match status" value="1"/>
</dbReference>
<dbReference type="GO" id="GO:0046872">
    <property type="term" value="F:metal ion binding"/>
    <property type="evidence" value="ECO:0007669"/>
    <property type="project" value="UniProtKB-KW"/>
</dbReference>
<evidence type="ECO:0000256" key="15">
    <source>
        <dbReference type="ARBA" id="ARBA00023002"/>
    </source>
</evidence>
<dbReference type="AlphaFoldDB" id="A0A174Z2I1"/>
<dbReference type="PROSITE" id="PS51379">
    <property type="entry name" value="4FE4S_FER_2"/>
    <property type="match status" value="2"/>
</dbReference>
<comment type="cofactor">
    <cofactor evidence="1">
        <name>FMN</name>
        <dbReference type="ChEBI" id="CHEBI:58210"/>
    </cofactor>
</comment>
<evidence type="ECO:0000256" key="13">
    <source>
        <dbReference type="ARBA" id="ARBA00022827"/>
    </source>
</evidence>
<evidence type="ECO:0000256" key="2">
    <source>
        <dbReference type="ARBA" id="ARBA00001974"/>
    </source>
</evidence>
<dbReference type="PROSITE" id="PS00198">
    <property type="entry name" value="4FE4S_FER_1"/>
    <property type="match status" value="1"/>
</dbReference>
<evidence type="ECO:0000256" key="6">
    <source>
        <dbReference type="ARBA" id="ARBA00010804"/>
    </source>
</evidence>
<keyword evidence="13" id="KW-0274">FAD</keyword>
<evidence type="ECO:0000256" key="8">
    <source>
        <dbReference type="ARBA" id="ARBA00018101"/>
    </source>
</evidence>
<dbReference type="GO" id="GO:0005737">
    <property type="term" value="C:cytoplasm"/>
    <property type="evidence" value="ECO:0007669"/>
    <property type="project" value="InterPro"/>
</dbReference>
<protein>
    <recommendedName>
        <fullName evidence="8">Dihydroorotate dehydrogenase B (NAD(+)), catalytic subunit</fullName>
        <ecNumber evidence="29">1.3.1.1</ecNumber>
        <ecNumber evidence="7">1.3.1.14</ecNumber>
    </recommendedName>
    <alternativeName>
        <fullName evidence="20">Dihydroorotate oxidase B</fullName>
    </alternativeName>
    <alternativeName>
        <fullName evidence="23">Dihydrothymine dehydrogenase</fullName>
    </alternativeName>
    <alternativeName>
        <fullName evidence="21">Dihydrouracil dehydrogenase</fullName>
    </alternativeName>
    <alternativeName>
        <fullName evidence="22">Orotate reductase (NADH)</fullName>
    </alternativeName>
</protein>
<comment type="catalytic activity">
    <reaction evidence="24">
        <text>5,6-dihydrothymine + NAD(+) = thymine + NADH + H(+)</text>
        <dbReference type="Rhea" id="RHEA:28791"/>
        <dbReference type="ChEBI" id="CHEBI:15378"/>
        <dbReference type="ChEBI" id="CHEBI:17821"/>
        <dbReference type="ChEBI" id="CHEBI:27468"/>
        <dbReference type="ChEBI" id="CHEBI:57540"/>
        <dbReference type="ChEBI" id="CHEBI:57945"/>
        <dbReference type="EC" id="1.3.1.1"/>
    </reaction>
</comment>
<dbReference type="InterPro" id="IPR017896">
    <property type="entry name" value="4Fe4S_Fe-S-bd"/>
</dbReference>
<dbReference type="OrthoDB" id="9794954at2"/>
<dbReference type="GO" id="GO:0004589">
    <property type="term" value="F:dihydroorotate dehydrogenase (NAD+) activity"/>
    <property type="evidence" value="ECO:0007669"/>
    <property type="project" value="UniProtKB-EC"/>
</dbReference>
<dbReference type="GO" id="GO:0051536">
    <property type="term" value="F:iron-sulfur cluster binding"/>
    <property type="evidence" value="ECO:0007669"/>
    <property type="project" value="UniProtKB-KW"/>
</dbReference>
<accession>A0A174Z2I1</accession>
<evidence type="ECO:0000256" key="24">
    <source>
        <dbReference type="ARBA" id="ARBA00047685"/>
    </source>
</evidence>
<dbReference type="EMBL" id="CZBY01000002">
    <property type="protein sequence ID" value="CUQ81633.1"/>
    <property type="molecule type" value="Genomic_DNA"/>
</dbReference>
<evidence type="ECO:0000256" key="26">
    <source>
        <dbReference type="ARBA" id="ARBA00048996"/>
    </source>
</evidence>
<dbReference type="InterPro" id="IPR017900">
    <property type="entry name" value="4Fe4S_Fe_S_CS"/>
</dbReference>
<evidence type="ECO:0000256" key="9">
    <source>
        <dbReference type="ARBA" id="ARBA00022630"/>
    </source>
</evidence>
<gene>
    <name evidence="31" type="primary">preA</name>
    <name evidence="31" type="ORF">ERS852540_00307</name>
</gene>
<keyword evidence="18" id="KW-0520">NAD</keyword>
<keyword evidence="15 31" id="KW-0560">Oxidoreductase</keyword>
<evidence type="ECO:0000256" key="3">
    <source>
        <dbReference type="ARBA" id="ARBA00003616"/>
    </source>
</evidence>
<comment type="similarity">
    <text evidence="5">Belongs to the dihydroorotate dehydrogenase family. Type 1 subfamily.</text>
</comment>
<evidence type="ECO:0000256" key="27">
    <source>
        <dbReference type="ARBA" id="ARBA00049578"/>
    </source>
</evidence>
<evidence type="ECO:0000256" key="10">
    <source>
        <dbReference type="ARBA" id="ARBA00022643"/>
    </source>
</evidence>
<comment type="function">
    <text evidence="27">Involved in pyrimidine base degradation. Catalyzes physiologically the reduction of uracil to 5,6-dihydrouracil (DHU) by using NADH as a specific cosubstrate. It also catalyzes the reverse reaction and the reduction of thymine to 5,6-dihydrothymine (DHT).</text>
</comment>
<comment type="pathway">
    <text evidence="4">Pyrimidine metabolism; UMP biosynthesis via de novo pathway; orotate from (S)-dihydroorotate (NAD(+) route): step 1/1.</text>
</comment>
<keyword evidence="10" id="KW-0288">FMN</keyword>
<dbReference type="CDD" id="cd02940">
    <property type="entry name" value="DHPD_FMN"/>
    <property type="match status" value="1"/>
</dbReference>
<dbReference type="Proteomes" id="UP000095662">
    <property type="component" value="Unassembled WGS sequence"/>
</dbReference>
<dbReference type="GO" id="GO:0000166">
    <property type="term" value="F:nucleotide binding"/>
    <property type="evidence" value="ECO:0007669"/>
    <property type="project" value="UniProtKB-KW"/>
</dbReference>
<comment type="function">
    <text evidence="3">Catalyzes the conversion of dihydroorotate to orotate with NAD(+) as electron acceptor.</text>
</comment>
<keyword evidence="14" id="KW-0521">NADP</keyword>
<evidence type="ECO:0000256" key="14">
    <source>
        <dbReference type="ARBA" id="ARBA00022857"/>
    </source>
</evidence>
<dbReference type="Gene3D" id="3.20.20.70">
    <property type="entry name" value="Aldolase class I"/>
    <property type="match status" value="1"/>
</dbReference>
<dbReference type="Pfam" id="PF01180">
    <property type="entry name" value="DHO_dh"/>
    <property type="match status" value="1"/>
</dbReference>
<dbReference type="NCBIfam" id="NF006183">
    <property type="entry name" value="PRK08318.1"/>
    <property type="match status" value="1"/>
</dbReference>
<sequence length="494" mass="53484">MPFVKNTAIEESARCLLCLDAPCTKACPCGAQPDRFIRSLRFDNLNGAKAFVENCADCSAPCMTACTRAKIDRPVEIRQTAEYIASAAKDAEPKADLSMTFCGLKCENPFFLSSSVVASGYDMCAKALDMGWAGIVYKTIGFAKMNEVSPRFDILNKETTPYIGFKNLEQISDHPLEENLAILKKLKENYPSKIIVSSIMGENEDEWTELARLSEEAGVDMIECNFSCPQMTSRSMGSDVGTNPELVAKYTAAVKRGTKLPVLAKMTPNITNMEIPAIAAVNAGADGIAAINTVKSITNVDLDSFVPAPDINGKSAVGGYSGKAVKPIALRFISDMKRNKTLENVEISGMGGIETWRDGLEFILMGCTNLQVTTSVMQYGYRIIDDMLDGLSRWLTAAGYSSVSEVVGLANKNMTDAGSLDRDTVTYPIFDKNKCIGCGRCYIACYDAGHQALGFDAEARKPVFLGSKCVGCHLCATVCPVNCISKAKRVAKKH</sequence>
<evidence type="ECO:0000256" key="4">
    <source>
        <dbReference type="ARBA" id="ARBA00004715"/>
    </source>
</evidence>
<keyword evidence="16" id="KW-0408">Iron</keyword>
<dbReference type="InterPro" id="IPR013785">
    <property type="entry name" value="Aldolase_TIM"/>
</dbReference>
<dbReference type="Gene3D" id="3.30.70.20">
    <property type="match status" value="1"/>
</dbReference>
<keyword evidence="11" id="KW-0479">Metal-binding</keyword>
<name>A0A174Z2I1_9FIRM</name>
<evidence type="ECO:0000256" key="7">
    <source>
        <dbReference type="ARBA" id="ARBA00012061"/>
    </source>
</evidence>
<keyword evidence="12" id="KW-0547">Nucleotide-binding</keyword>
<evidence type="ECO:0000259" key="30">
    <source>
        <dbReference type="PROSITE" id="PS51379"/>
    </source>
</evidence>
<dbReference type="STRING" id="39492.ERS852540_00307"/>
<evidence type="ECO:0000313" key="31">
    <source>
        <dbReference type="EMBL" id="CUQ81633.1"/>
    </source>
</evidence>
<keyword evidence="9" id="KW-0285">Flavoprotein</keyword>